<dbReference type="CDD" id="cd02503">
    <property type="entry name" value="MobA"/>
    <property type="match status" value="1"/>
</dbReference>
<evidence type="ECO:0000256" key="4">
    <source>
        <dbReference type="ARBA" id="ARBA00022741"/>
    </source>
</evidence>
<dbReference type="PANTHER" id="PTHR19136:SF81">
    <property type="entry name" value="MOLYBDENUM COFACTOR GUANYLYLTRANSFERASE"/>
    <property type="match status" value="1"/>
</dbReference>
<reference evidence="9 10" key="1">
    <citation type="submission" date="2023-06" db="EMBL/GenBank/DDBJ databases">
        <title>Altererythrobacter rubellus NBRC 112769 genome.</title>
        <authorList>
            <person name="Zhang K."/>
        </authorList>
    </citation>
    <scope>NUCLEOTIDE SEQUENCE [LARGE SCALE GENOMIC DNA]</scope>
    <source>
        <strain evidence="9 10">NBRC 112769</strain>
    </source>
</reference>
<keyword evidence="3" id="KW-0479">Metal-binding</keyword>
<evidence type="ECO:0000259" key="8">
    <source>
        <dbReference type="Pfam" id="PF12804"/>
    </source>
</evidence>
<evidence type="ECO:0000256" key="3">
    <source>
        <dbReference type="ARBA" id="ARBA00022723"/>
    </source>
</evidence>
<gene>
    <name evidence="9" type="ORF">QQX03_02590</name>
</gene>
<sequence>MKLLGAIVAGGKATRFGSDKAYARHKGRRLIDHVGAALAAQCSGLVVCGRAEEGFDCIADLPEDGLGPLGGLNAALHFARINGFDRVLSSGCDTPNLPDNLAQALAGEGPAIVQDQPIVGLWPASLAPRLDIFIRDGGRALYGFTESVNARQIAIDPPLMNVNRPSDLES</sequence>
<name>A0A9Y2F5V1_9SPHN</name>
<evidence type="ECO:0000256" key="2">
    <source>
        <dbReference type="ARBA" id="ARBA00022679"/>
    </source>
</evidence>
<feature type="domain" description="MobA-like NTP transferase" evidence="8">
    <location>
        <begin position="5"/>
        <end position="135"/>
    </location>
</feature>
<dbReference type="GO" id="GO:0005525">
    <property type="term" value="F:GTP binding"/>
    <property type="evidence" value="ECO:0007669"/>
    <property type="project" value="UniProtKB-KW"/>
</dbReference>
<organism evidence="9 10">
    <name type="scientific">Altererythrobacter rubellus</name>
    <dbReference type="NCBI Taxonomy" id="2173831"/>
    <lineage>
        <taxon>Bacteria</taxon>
        <taxon>Pseudomonadati</taxon>
        <taxon>Pseudomonadota</taxon>
        <taxon>Alphaproteobacteria</taxon>
        <taxon>Sphingomonadales</taxon>
        <taxon>Erythrobacteraceae</taxon>
        <taxon>Altererythrobacter</taxon>
    </lineage>
</organism>
<evidence type="ECO:0000256" key="7">
    <source>
        <dbReference type="ARBA" id="ARBA00023150"/>
    </source>
</evidence>
<dbReference type="GO" id="GO:0006777">
    <property type="term" value="P:Mo-molybdopterin cofactor biosynthetic process"/>
    <property type="evidence" value="ECO:0007669"/>
    <property type="project" value="UniProtKB-KW"/>
</dbReference>
<dbReference type="InterPro" id="IPR013482">
    <property type="entry name" value="Molybde_CF_guanTrfase"/>
</dbReference>
<evidence type="ECO:0000256" key="6">
    <source>
        <dbReference type="ARBA" id="ARBA00023134"/>
    </source>
</evidence>
<evidence type="ECO:0000313" key="9">
    <source>
        <dbReference type="EMBL" id="WIW96638.1"/>
    </source>
</evidence>
<dbReference type="Proteomes" id="UP001231445">
    <property type="component" value="Chromosome"/>
</dbReference>
<keyword evidence="9" id="KW-0548">Nucleotidyltransferase</keyword>
<keyword evidence="5" id="KW-0460">Magnesium</keyword>
<dbReference type="EC" id="2.7.7.77" evidence="9"/>
<keyword evidence="7" id="KW-0501">Molybdenum cofactor biosynthesis</keyword>
<evidence type="ECO:0000313" key="10">
    <source>
        <dbReference type="Proteomes" id="UP001231445"/>
    </source>
</evidence>
<dbReference type="SUPFAM" id="SSF53448">
    <property type="entry name" value="Nucleotide-diphospho-sugar transferases"/>
    <property type="match status" value="1"/>
</dbReference>
<dbReference type="AlphaFoldDB" id="A0A9Y2F5V1"/>
<dbReference type="Pfam" id="PF12804">
    <property type="entry name" value="NTP_transf_3"/>
    <property type="match status" value="1"/>
</dbReference>
<dbReference type="PANTHER" id="PTHR19136">
    <property type="entry name" value="MOLYBDENUM COFACTOR GUANYLYLTRANSFERASE"/>
    <property type="match status" value="1"/>
</dbReference>
<keyword evidence="4" id="KW-0547">Nucleotide-binding</keyword>
<protein>
    <submittedName>
        <fullName evidence="9">Molybdenum cofactor guanylyltransferase</fullName>
        <ecNumber evidence="9">2.7.7.77</ecNumber>
    </submittedName>
</protein>
<accession>A0A9Y2F5V1</accession>
<dbReference type="Gene3D" id="3.90.550.10">
    <property type="entry name" value="Spore Coat Polysaccharide Biosynthesis Protein SpsA, Chain A"/>
    <property type="match status" value="1"/>
</dbReference>
<proteinExistence type="predicted"/>
<keyword evidence="10" id="KW-1185">Reference proteome</keyword>
<keyword evidence="1" id="KW-0963">Cytoplasm</keyword>
<evidence type="ECO:0000256" key="5">
    <source>
        <dbReference type="ARBA" id="ARBA00022842"/>
    </source>
</evidence>
<dbReference type="GO" id="GO:0061603">
    <property type="term" value="F:molybdenum cofactor guanylyltransferase activity"/>
    <property type="evidence" value="ECO:0007669"/>
    <property type="project" value="UniProtKB-EC"/>
</dbReference>
<keyword evidence="2 9" id="KW-0808">Transferase</keyword>
<dbReference type="InterPro" id="IPR025877">
    <property type="entry name" value="MobA-like_NTP_Trfase"/>
</dbReference>
<dbReference type="KEGG" id="arue:QQX03_02590"/>
<dbReference type="GO" id="GO:0046872">
    <property type="term" value="F:metal ion binding"/>
    <property type="evidence" value="ECO:0007669"/>
    <property type="project" value="UniProtKB-KW"/>
</dbReference>
<evidence type="ECO:0000256" key="1">
    <source>
        <dbReference type="ARBA" id="ARBA00022490"/>
    </source>
</evidence>
<dbReference type="EMBL" id="CP127221">
    <property type="protein sequence ID" value="WIW96638.1"/>
    <property type="molecule type" value="Genomic_DNA"/>
</dbReference>
<dbReference type="InterPro" id="IPR029044">
    <property type="entry name" value="Nucleotide-diphossugar_trans"/>
</dbReference>
<keyword evidence="6" id="KW-0342">GTP-binding</keyword>